<accession>A0A0K1PWT3</accession>
<keyword evidence="1" id="KW-0812">Transmembrane</keyword>
<dbReference type="AlphaFoldDB" id="A0A0K1PWT3"/>
<name>A0A0K1PWT3_9BACT</name>
<dbReference type="KEGG" id="llu:AKJ09_04652"/>
<evidence type="ECO:0000313" key="2">
    <source>
        <dbReference type="EMBL" id="AKU97988.1"/>
    </source>
</evidence>
<dbReference type="Proteomes" id="UP000064967">
    <property type="component" value="Chromosome"/>
</dbReference>
<feature type="transmembrane region" description="Helical" evidence="1">
    <location>
        <begin position="32"/>
        <end position="52"/>
    </location>
</feature>
<feature type="transmembrane region" description="Helical" evidence="1">
    <location>
        <begin position="117"/>
        <end position="140"/>
    </location>
</feature>
<organism evidence="2 3">
    <name type="scientific">Labilithrix luteola</name>
    <dbReference type="NCBI Taxonomy" id="1391654"/>
    <lineage>
        <taxon>Bacteria</taxon>
        <taxon>Pseudomonadati</taxon>
        <taxon>Myxococcota</taxon>
        <taxon>Polyangia</taxon>
        <taxon>Polyangiales</taxon>
        <taxon>Labilitrichaceae</taxon>
        <taxon>Labilithrix</taxon>
    </lineage>
</organism>
<feature type="transmembrane region" description="Helical" evidence="1">
    <location>
        <begin position="146"/>
        <end position="164"/>
    </location>
</feature>
<evidence type="ECO:0008006" key="4">
    <source>
        <dbReference type="Google" id="ProtNLM"/>
    </source>
</evidence>
<evidence type="ECO:0000313" key="3">
    <source>
        <dbReference type="Proteomes" id="UP000064967"/>
    </source>
</evidence>
<feature type="transmembrane region" description="Helical" evidence="1">
    <location>
        <begin position="90"/>
        <end position="110"/>
    </location>
</feature>
<reference evidence="2 3" key="1">
    <citation type="submission" date="2015-08" db="EMBL/GenBank/DDBJ databases">
        <authorList>
            <person name="Babu N.S."/>
            <person name="Beckwith C.J."/>
            <person name="Beseler K.G."/>
            <person name="Brison A."/>
            <person name="Carone J.V."/>
            <person name="Caskin T.P."/>
            <person name="Diamond M."/>
            <person name="Durham M.E."/>
            <person name="Foxe J.M."/>
            <person name="Go M."/>
            <person name="Henderson B.A."/>
            <person name="Jones I.B."/>
            <person name="McGettigan J.A."/>
            <person name="Micheletti S.J."/>
            <person name="Nasrallah M.E."/>
            <person name="Ortiz D."/>
            <person name="Piller C.R."/>
            <person name="Privatt S.R."/>
            <person name="Schneider S.L."/>
            <person name="Sharp S."/>
            <person name="Smith T.C."/>
            <person name="Stanton J.D."/>
            <person name="Ullery H.E."/>
            <person name="Wilson R.J."/>
            <person name="Serrano M.G."/>
            <person name="Buck G."/>
            <person name="Lee V."/>
            <person name="Wang Y."/>
            <person name="Carvalho R."/>
            <person name="Voegtly L."/>
            <person name="Shi R."/>
            <person name="Duckworth R."/>
            <person name="Johnson A."/>
            <person name="Loviza R."/>
            <person name="Walstead R."/>
            <person name="Shah Z."/>
            <person name="Kiflezghi M."/>
            <person name="Wade K."/>
            <person name="Ball S.L."/>
            <person name="Bradley K.W."/>
            <person name="Asai D.J."/>
            <person name="Bowman C.A."/>
            <person name="Russell D.A."/>
            <person name="Pope W.H."/>
            <person name="Jacobs-Sera D."/>
            <person name="Hendrix R.W."/>
            <person name="Hatfull G.F."/>
        </authorList>
    </citation>
    <scope>NUCLEOTIDE SEQUENCE [LARGE SCALE GENOMIC DNA]</scope>
    <source>
        <strain evidence="2 3">DSM 27648</strain>
    </source>
</reference>
<keyword evidence="3" id="KW-1185">Reference proteome</keyword>
<dbReference type="EMBL" id="CP012333">
    <property type="protein sequence ID" value="AKU97988.1"/>
    <property type="molecule type" value="Genomic_DNA"/>
</dbReference>
<protein>
    <recommendedName>
        <fullName evidence="4">DUF2127 domain-containing protein</fullName>
    </recommendedName>
</protein>
<dbReference type="STRING" id="1391654.AKJ09_04652"/>
<gene>
    <name evidence="2" type="ORF">AKJ09_04652</name>
</gene>
<proteinExistence type="predicted"/>
<keyword evidence="1" id="KW-1133">Transmembrane helix</keyword>
<evidence type="ECO:0000256" key="1">
    <source>
        <dbReference type="SAM" id="Phobius"/>
    </source>
</evidence>
<keyword evidence="1" id="KW-0472">Membrane</keyword>
<sequence>MLASVRMTAELSTPDIPEEAIGARRRARACTAWVFVLTNGFLLASAGLYWLARGRFFDPRIYEAVGGPSWTLMEVLDADVLRLVSAGVRFAGMLAILAGILVMAVGATAFRRGERWAWYAMLALPLYVTLDFMALAGYGALSPTNVIWDAALMVTALFALVVPYRRFFPPQLGQVNP</sequence>